<dbReference type="InterPro" id="IPR020472">
    <property type="entry name" value="WD40_PAC1"/>
</dbReference>
<dbReference type="InterPro" id="IPR001632">
    <property type="entry name" value="WD40_G-protein_beta-like"/>
</dbReference>
<feature type="repeat" description="WD" evidence="5">
    <location>
        <begin position="49"/>
        <end position="90"/>
    </location>
</feature>
<accession>A0A1E3PRW0</accession>
<protein>
    <submittedName>
        <fullName evidence="6">G protein beta 2 subunit</fullName>
    </submittedName>
</protein>
<feature type="repeat" description="WD" evidence="5">
    <location>
        <begin position="224"/>
        <end position="265"/>
    </location>
</feature>
<dbReference type="GO" id="GO:0010515">
    <property type="term" value="P:negative regulation of induction of conjugation with cellular fusion"/>
    <property type="evidence" value="ECO:0007669"/>
    <property type="project" value="EnsemblFungi"/>
</dbReference>
<keyword evidence="4" id="KW-0807">Transducer</keyword>
<keyword evidence="7" id="KW-1185">Reference proteome</keyword>
<keyword evidence="2 5" id="KW-0853">WD repeat</keyword>
<evidence type="ECO:0000313" key="7">
    <source>
        <dbReference type="Proteomes" id="UP000095009"/>
    </source>
</evidence>
<dbReference type="GO" id="GO:0010619">
    <property type="term" value="P:adenylate cyclase-activating glucose-activated G protein-coupled receptor signaling pathway"/>
    <property type="evidence" value="ECO:0007669"/>
    <property type="project" value="EnsemblFungi"/>
</dbReference>
<dbReference type="PROSITE" id="PS50294">
    <property type="entry name" value="WD_REPEATS_REGION"/>
    <property type="match status" value="4"/>
</dbReference>
<evidence type="ECO:0000313" key="6">
    <source>
        <dbReference type="EMBL" id="ODQ67567.1"/>
    </source>
</evidence>
<dbReference type="GO" id="GO:0031680">
    <property type="term" value="C:G-protein beta/gamma-subunit complex"/>
    <property type="evidence" value="ECO:0007669"/>
    <property type="project" value="EnsemblFungi"/>
</dbReference>
<gene>
    <name evidence="6" type="ORF">NADFUDRAFT_22244</name>
</gene>
<name>A0A1E3PRW0_9ASCO</name>
<dbReference type="GO" id="GO:0030159">
    <property type="term" value="F:signaling receptor complex adaptor activity"/>
    <property type="evidence" value="ECO:0007669"/>
    <property type="project" value="EnsemblFungi"/>
</dbReference>
<keyword evidence="3" id="KW-0677">Repeat</keyword>
<dbReference type="InterPro" id="IPR036322">
    <property type="entry name" value="WD40_repeat_dom_sf"/>
</dbReference>
<dbReference type="AlphaFoldDB" id="A0A1E3PRW0"/>
<evidence type="ECO:0000256" key="2">
    <source>
        <dbReference type="ARBA" id="ARBA00022574"/>
    </source>
</evidence>
<dbReference type="InterPro" id="IPR019775">
    <property type="entry name" value="WD40_repeat_CS"/>
</dbReference>
<dbReference type="PANTHER" id="PTHR19850">
    <property type="entry name" value="GUANINE NUCLEOTIDE-BINDING PROTEIN BETA G PROTEIN BETA"/>
    <property type="match status" value="1"/>
</dbReference>
<dbReference type="InterPro" id="IPR015943">
    <property type="entry name" value="WD40/YVTN_repeat-like_dom_sf"/>
</dbReference>
<feature type="repeat" description="WD" evidence="5">
    <location>
        <begin position="140"/>
        <end position="180"/>
    </location>
</feature>
<feature type="repeat" description="WD" evidence="5">
    <location>
        <begin position="181"/>
        <end position="223"/>
    </location>
</feature>
<evidence type="ECO:0000256" key="1">
    <source>
        <dbReference type="ARBA" id="ARBA00009768"/>
    </source>
</evidence>
<dbReference type="STRING" id="857566.A0A1E3PRW0"/>
<dbReference type="PRINTS" id="PR00320">
    <property type="entry name" value="GPROTEINBRPT"/>
</dbReference>
<dbReference type="Pfam" id="PF25391">
    <property type="entry name" value="WD40_Gbeta"/>
    <property type="match status" value="1"/>
</dbReference>
<dbReference type="CDD" id="cd00200">
    <property type="entry name" value="WD40"/>
    <property type="match status" value="1"/>
</dbReference>
<dbReference type="SMART" id="SM00320">
    <property type="entry name" value="WD40"/>
    <property type="match status" value="7"/>
</dbReference>
<dbReference type="PROSITE" id="PS50082">
    <property type="entry name" value="WD_REPEATS_2"/>
    <property type="match status" value="6"/>
</dbReference>
<dbReference type="GO" id="GO:0000122">
    <property type="term" value="P:negative regulation of transcription by RNA polymerase II"/>
    <property type="evidence" value="ECO:0007669"/>
    <property type="project" value="EnsemblFungi"/>
</dbReference>
<dbReference type="SUPFAM" id="SSF50978">
    <property type="entry name" value="WD40 repeat-like"/>
    <property type="match status" value="1"/>
</dbReference>
<dbReference type="Gene3D" id="2.130.10.10">
    <property type="entry name" value="YVTN repeat-like/Quinoprotein amine dehydrogenase"/>
    <property type="match status" value="1"/>
</dbReference>
<dbReference type="Proteomes" id="UP000095009">
    <property type="component" value="Unassembled WGS sequence"/>
</dbReference>
<dbReference type="PROSITE" id="PS00678">
    <property type="entry name" value="WD_REPEATS_1"/>
    <property type="match status" value="3"/>
</dbReference>
<proteinExistence type="inferred from homology"/>
<evidence type="ECO:0000256" key="4">
    <source>
        <dbReference type="ARBA" id="ARBA00023224"/>
    </source>
</evidence>
<dbReference type="PRINTS" id="PR00319">
    <property type="entry name" value="GPROTEINB"/>
</dbReference>
<feature type="repeat" description="WD" evidence="5">
    <location>
        <begin position="310"/>
        <end position="344"/>
    </location>
</feature>
<dbReference type="EMBL" id="KV454407">
    <property type="protein sequence ID" value="ODQ67567.1"/>
    <property type="molecule type" value="Genomic_DNA"/>
</dbReference>
<evidence type="ECO:0000256" key="3">
    <source>
        <dbReference type="ARBA" id="ARBA00022737"/>
    </source>
</evidence>
<dbReference type="InterPro" id="IPR001680">
    <property type="entry name" value="WD40_rpt"/>
</dbReference>
<sequence length="344" mass="37642">MLKTVREECEALRTQIVAVKSSLFDITLPDAARQVKPITDFRLKQQHTLRGHRGKVYSCEFSHDNKLLASVAQDGFIIIWDVYTSNKVDVIPLANSWVLTCTYSPSGRFVASGGLDNACTVYRVNTASHASGNPRALCTFKGHAGYVSACKFRGENQVITSSGDLTCMLWDVNSGKKLQEFIGHLGAINSISINPQNSHIFSSSSCDGMVKLWDIRTNNCIQNFASHQDDVNSVEFFPDGNAIGTGSDDTTCRLFDLRADCQLSIFTSPNTVSGVSSISFSRSGRLLFAGYENGECQVWDVLRGDRVSCLNEHSSKVSNVTVSSDGICISTASWDSTIKIWSTT</sequence>
<evidence type="ECO:0000256" key="5">
    <source>
        <dbReference type="PROSITE-ProRule" id="PRU00221"/>
    </source>
</evidence>
<dbReference type="GO" id="GO:0005834">
    <property type="term" value="C:heterotrimeric G-protein complex"/>
    <property type="evidence" value="ECO:0007669"/>
    <property type="project" value="EnsemblFungi"/>
</dbReference>
<feature type="repeat" description="WD" evidence="5">
    <location>
        <begin position="275"/>
        <end position="309"/>
    </location>
</feature>
<dbReference type="OrthoDB" id="10255630at2759"/>
<dbReference type="InterPro" id="IPR016346">
    <property type="entry name" value="G-protein_beta_1-5"/>
</dbReference>
<comment type="similarity">
    <text evidence="1">Belongs to the WD repeat G protein beta family.</text>
</comment>
<organism evidence="6 7">
    <name type="scientific">Nadsonia fulvescens var. elongata DSM 6958</name>
    <dbReference type="NCBI Taxonomy" id="857566"/>
    <lineage>
        <taxon>Eukaryota</taxon>
        <taxon>Fungi</taxon>
        <taxon>Dikarya</taxon>
        <taxon>Ascomycota</taxon>
        <taxon>Saccharomycotina</taxon>
        <taxon>Dipodascomycetes</taxon>
        <taxon>Dipodascales</taxon>
        <taxon>Dipodascales incertae sedis</taxon>
        <taxon>Nadsonia</taxon>
    </lineage>
</organism>
<dbReference type="PIRSF" id="PIRSF002394">
    <property type="entry name" value="GN-bd_beta"/>
    <property type="match status" value="1"/>
</dbReference>
<reference evidence="6 7" key="1">
    <citation type="journal article" date="2016" name="Proc. Natl. Acad. Sci. U.S.A.">
        <title>Comparative genomics of biotechnologically important yeasts.</title>
        <authorList>
            <person name="Riley R."/>
            <person name="Haridas S."/>
            <person name="Wolfe K.H."/>
            <person name="Lopes M.R."/>
            <person name="Hittinger C.T."/>
            <person name="Goeker M."/>
            <person name="Salamov A.A."/>
            <person name="Wisecaver J.H."/>
            <person name="Long T.M."/>
            <person name="Calvey C.H."/>
            <person name="Aerts A.L."/>
            <person name="Barry K.W."/>
            <person name="Choi C."/>
            <person name="Clum A."/>
            <person name="Coughlan A.Y."/>
            <person name="Deshpande S."/>
            <person name="Douglass A.P."/>
            <person name="Hanson S.J."/>
            <person name="Klenk H.-P."/>
            <person name="LaButti K.M."/>
            <person name="Lapidus A."/>
            <person name="Lindquist E.A."/>
            <person name="Lipzen A.M."/>
            <person name="Meier-Kolthoff J.P."/>
            <person name="Ohm R.A."/>
            <person name="Otillar R.P."/>
            <person name="Pangilinan J.L."/>
            <person name="Peng Y."/>
            <person name="Rokas A."/>
            <person name="Rosa C.A."/>
            <person name="Scheuner C."/>
            <person name="Sibirny A.A."/>
            <person name="Slot J.C."/>
            <person name="Stielow J.B."/>
            <person name="Sun H."/>
            <person name="Kurtzman C.P."/>
            <person name="Blackwell M."/>
            <person name="Grigoriev I.V."/>
            <person name="Jeffries T.W."/>
        </authorList>
    </citation>
    <scope>NUCLEOTIDE SEQUENCE [LARGE SCALE GENOMIC DNA]</scope>
    <source>
        <strain evidence="6 7">DSM 6958</strain>
    </source>
</reference>